<dbReference type="SMART" id="SM00356">
    <property type="entry name" value="ZnF_C3H1"/>
    <property type="match status" value="2"/>
</dbReference>
<dbReference type="Gene3D" id="4.10.1000.10">
    <property type="entry name" value="Zinc finger, CCCH-type"/>
    <property type="match status" value="2"/>
</dbReference>
<dbReference type="PANTHER" id="PTHR12547">
    <property type="entry name" value="CCCH ZINC FINGER/TIS11-RELATED"/>
    <property type="match status" value="1"/>
</dbReference>
<keyword evidence="1 5" id="KW-0479">Metal-binding</keyword>
<keyword evidence="2" id="KW-0677">Repeat</keyword>
<dbReference type="AlphaFoldDB" id="T1KQ02"/>
<evidence type="ECO:0000256" key="4">
    <source>
        <dbReference type="ARBA" id="ARBA00022833"/>
    </source>
</evidence>
<dbReference type="OrthoDB" id="410307at2759"/>
<feature type="zinc finger region" description="C3H1-type" evidence="5">
    <location>
        <begin position="154"/>
        <end position="182"/>
    </location>
</feature>
<dbReference type="OMA" id="QHNNHES"/>
<dbReference type="EnsemblMetazoa" id="tetur17g02330.1">
    <property type="protein sequence ID" value="tetur17g02330.1"/>
    <property type="gene ID" value="tetur17g02330"/>
</dbReference>
<feature type="compositionally biased region" description="Low complexity" evidence="6">
    <location>
        <begin position="77"/>
        <end position="104"/>
    </location>
</feature>
<reference evidence="9" key="1">
    <citation type="submission" date="2011-08" db="EMBL/GenBank/DDBJ databases">
        <authorList>
            <person name="Rombauts S."/>
        </authorList>
    </citation>
    <scope>NUCLEOTIDE SEQUENCE</scope>
    <source>
        <strain evidence="9">London</strain>
    </source>
</reference>
<keyword evidence="4 5" id="KW-0862">Zinc</keyword>
<dbReference type="InterPro" id="IPR036855">
    <property type="entry name" value="Znf_CCCH_sf"/>
</dbReference>
<name>T1KQ02_TETUR</name>
<dbReference type="FunFam" id="4.10.1000.10:FF:000001">
    <property type="entry name" value="zinc finger CCCH domain-containing protein 15-like"/>
    <property type="match status" value="1"/>
</dbReference>
<protein>
    <recommendedName>
        <fullName evidence="7">C3H1-type domain-containing protein</fullName>
    </recommendedName>
</protein>
<dbReference type="GO" id="GO:0008270">
    <property type="term" value="F:zinc ion binding"/>
    <property type="evidence" value="ECO:0007669"/>
    <property type="project" value="UniProtKB-KW"/>
</dbReference>
<feature type="compositionally biased region" description="Low complexity" evidence="6">
    <location>
        <begin position="119"/>
        <end position="132"/>
    </location>
</feature>
<feature type="compositionally biased region" description="Low complexity" evidence="6">
    <location>
        <begin position="15"/>
        <end position="27"/>
    </location>
</feature>
<dbReference type="Pfam" id="PF00642">
    <property type="entry name" value="zf-CCCH"/>
    <property type="match status" value="2"/>
</dbReference>
<feature type="region of interest" description="Disordered" evidence="6">
    <location>
        <begin position="1"/>
        <end position="27"/>
    </location>
</feature>
<dbReference type="GO" id="GO:0003729">
    <property type="term" value="F:mRNA binding"/>
    <property type="evidence" value="ECO:0007669"/>
    <property type="project" value="InterPro"/>
</dbReference>
<feature type="domain" description="C3H1-type" evidence="7">
    <location>
        <begin position="154"/>
        <end position="182"/>
    </location>
</feature>
<dbReference type="STRING" id="32264.T1KQ02"/>
<keyword evidence="9" id="KW-1185">Reference proteome</keyword>
<dbReference type="InterPro" id="IPR045877">
    <property type="entry name" value="ZFP36-like"/>
</dbReference>
<accession>T1KQ02</accession>
<organism evidence="8 9">
    <name type="scientific">Tetranychus urticae</name>
    <name type="common">Two-spotted spider mite</name>
    <dbReference type="NCBI Taxonomy" id="32264"/>
    <lineage>
        <taxon>Eukaryota</taxon>
        <taxon>Metazoa</taxon>
        <taxon>Ecdysozoa</taxon>
        <taxon>Arthropoda</taxon>
        <taxon>Chelicerata</taxon>
        <taxon>Arachnida</taxon>
        <taxon>Acari</taxon>
        <taxon>Acariformes</taxon>
        <taxon>Trombidiformes</taxon>
        <taxon>Prostigmata</taxon>
        <taxon>Eleutherengona</taxon>
        <taxon>Raphignathae</taxon>
        <taxon>Tetranychoidea</taxon>
        <taxon>Tetranychidae</taxon>
        <taxon>Tetranychus</taxon>
    </lineage>
</organism>
<evidence type="ECO:0000259" key="7">
    <source>
        <dbReference type="PROSITE" id="PS50103"/>
    </source>
</evidence>
<dbReference type="SUPFAM" id="SSF90229">
    <property type="entry name" value="CCCH zinc finger"/>
    <property type="match status" value="2"/>
</dbReference>
<evidence type="ECO:0000313" key="8">
    <source>
        <dbReference type="EnsemblMetazoa" id="tetur17g02330.1"/>
    </source>
</evidence>
<dbReference type="PANTHER" id="PTHR12547:SF18">
    <property type="entry name" value="PROTEIN TIS11"/>
    <property type="match status" value="1"/>
</dbReference>
<gene>
    <name evidence="8" type="primary">107366241</name>
</gene>
<dbReference type="PROSITE" id="PS50103">
    <property type="entry name" value="ZF_C3H1"/>
    <property type="match status" value="2"/>
</dbReference>
<evidence type="ECO:0000313" key="9">
    <source>
        <dbReference type="Proteomes" id="UP000015104"/>
    </source>
</evidence>
<sequence>MITVPRNPYHVRVQSRSSSPESYSSISQMGDYGDMDSFKSTLPTKLYNHYDQVCFNNIISESSHLHINHNHTSPSLNNITNHNSNNNHHPLQRNNHQNHVNSQHNNHESDHQRTPCTISRSYSSNSSLASNDSFKDKRRLPMPPKGHIMYHPSRYKTELCRQWEELGYCEYDDRCLFAHGIYELKPLPNRHPKYKTEKCSAFHDQGFCSFGPRCSFIHSKVDPADLLEKVLTNLPKIPMPENPEDKENINTIVEPDDDDRLPIFKKIAPSTGSVSG</sequence>
<feature type="zinc finger region" description="C3H1-type" evidence="5">
    <location>
        <begin position="193"/>
        <end position="221"/>
    </location>
</feature>
<reference evidence="8" key="2">
    <citation type="submission" date="2015-06" db="UniProtKB">
        <authorList>
            <consortium name="EnsemblMetazoa"/>
        </authorList>
    </citation>
    <scope>IDENTIFICATION</scope>
</reference>
<evidence type="ECO:0000256" key="5">
    <source>
        <dbReference type="PROSITE-ProRule" id="PRU00723"/>
    </source>
</evidence>
<proteinExistence type="predicted"/>
<dbReference type="FunFam" id="4.10.1000.10:FF:000002">
    <property type="entry name" value="Zinc finger protein 36, C3H1 type-like 1"/>
    <property type="match status" value="1"/>
</dbReference>
<dbReference type="InterPro" id="IPR000571">
    <property type="entry name" value="Znf_CCCH"/>
</dbReference>
<evidence type="ECO:0000256" key="3">
    <source>
        <dbReference type="ARBA" id="ARBA00022771"/>
    </source>
</evidence>
<evidence type="ECO:0000256" key="6">
    <source>
        <dbReference type="SAM" id="MobiDB-lite"/>
    </source>
</evidence>
<evidence type="ECO:0000256" key="2">
    <source>
        <dbReference type="ARBA" id="ARBA00022737"/>
    </source>
</evidence>
<feature type="domain" description="C3H1-type" evidence="7">
    <location>
        <begin position="193"/>
        <end position="221"/>
    </location>
</feature>
<dbReference type="HOGENOM" id="CLU_1009454_0_0_1"/>
<keyword evidence="3 5" id="KW-0863">Zinc-finger</keyword>
<dbReference type="eggNOG" id="KOG1677">
    <property type="taxonomic scope" value="Eukaryota"/>
</dbReference>
<evidence type="ECO:0000256" key="1">
    <source>
        <dbReference type="ARBA" id="ARBA00022723"/>
    </source>
</evidence>
<dbReference type="Proteomes" id="UP000015104">
    <property type="component" value="Unassembled WGS sequence"/>
</dbReference>
<dbReference type="EMBL" id="CAEY01000341">
    <property type="status" value="NOT_ANNOTATED_CDS"/>
    <property type="molecule type" value="Genomic_DNA"/>
</dbReference>
<dbReference type="KEGG" id="tut:107366241"/>
<feature type="region of interest" description="Disordered" evidence="6">
    <location>
        <begin position="69"/>
        <end position="145"/>
    </location>
</feature>